<feature type="compositionally biased region" description="Low complexity" evidence="5">
    <location>
        <begin position="579"/>
        <end position="591"/>
    </location>
</feature>
<feature type="domain" description="RanBP2-type" evidence="6">
    <location>
        <begin position="791"/>
        <end position="814"/>
    </location>
</feature>
<dbReference type="GeneID" id="37272626"/>
<organism evidence="7 8">
    <name type="scientific">Tilletiopsis washingtonensis</name>
    <dbReference type="NCBI Taxonomy" id="58919"/>
    <lineage>
        <taxon>Eukaryota</taxon>
        <taxon>Fungi</taxon>
        <taxon>Dikarya</taxon>
        <taxon>Basidiomycota</taxon>
        <taxon>Ustilaginomycotina</taxon>
        <taxon>Exobasidiomycetes</taxon>
        <taxon>Entylomatales</taxon>
        <taxon>Entylomatales incertae sedis</taxon>
        <taxon>Tilletiopsis</taxon>
    </lineage>
</organism>
<dbReference type="GO" id="GO:0008270">
    <property type="term" value="F:zinc ion binding"/>
    <property type="evidence" value="ECO:0007669"/>
    <property type="project" value="UniProtKB-KW"/>
</dbReference>
<feature type="region of interest" description="Disordered" evidence="5">
    <location>
        <begin position="579"/>
        <end position="705"/>
    </location>
</feature>
<keyword evidence="2 4" id="KW-0863">Zinc-finger</keyword>
<reference evidence="7 8" key="1">
    <citation type="journal article" date="2018" name="Mol. Biol. Evol.">
        <title>Broad Genomic Sampling Reveals a Smut Pathogenic Ancestry of the Fungal Clade Ustilaginomycotina.</title>
        <authorList>
            <person name="Kijpornyongpan T."/>
            <person name="Mondo S.J."/>
            <person name="Barry K."/>
            <person name="Sandor L."/>
            <person name="Lee J."/>
            <person name="Lipzen A."/>
            <person name="Pangilinan J."/>
            <person name="LaButti K."/>
            <person name="Hainaut M."/>
            <person name="Henrissat B."/>
            <person name="Grigoriev I.V."/>
            <person name="Spatafora J.W."/>
            <person name="Aime M.C."/>
        </authorList>
    </citation>
    <scope>NUCLEOTIDE SEQUENCE [LARGE SCALE GENOMIC DNA]</scope>
    <source>
        <strain evidence="7 8">MCA 4186</strain>
    </source>
</reference>
<protein>
    <recommendedName>
        <fullName evidence="6">RanBP2-type domain-containing protein</fullName>
    </recommendedName>
</protein>
<dbReference type="STRING" id="58919.A0A316ZHW4"/>
<dbReference type="InterPro" id="IPR001876">
    <property type="entry name" value="Znf_RanBP2"/>
</dbReference>
<keyword evidence="1" id="KW-0479">Metal-binding</keyword>
<dbReference type="PROSITE" id="PS50199">
    <property type="entry name" value="ZF_RANBP2_2"/>
    <property type="match status" value="2"/>
</dbReference>
<feature type="compositionally biased region" description="Low complexity" evidence="5">
    <location>
        <begin position="766"/>
        <end position="778"/>
    </location>
</feature>
<dbReference type="OrthoDB" id="448399at2759"/>
<feature type="region of interest" description="Disordered" evidence="5">
    <location>
        <begin position="315"/>
        <end position="392"/>
    </location>
</feature>
<evidence type="ECO:0000256" key="4">
    <source>
        <dbReference type="PROSITE-ProRule" id="PRU00322"/>
    </source>
</evidence>
<feature type="compositionally biased region" description="Polar residues" evidence="5">
    <location>
        <begin position="880"/>
        <end position="890"/>
    </location>
</feature>
<feature type="region of interest" description="Disordered" evidence="5">
    <location>
        <begin position="852"/>
        <end position="918"/>
    </location>
</feature>
<feature type="compositionally biased region" description="Pro residues" evidence="5">
    <location>
        <begin position="78"/>
        <end position="90"/>
    </location>
</feature>
<evidence type="ECO:0000256" key="2">
    <source>
        <dbReference type="ARBA" id="ARBA00022771"/>
    </source>
</evidence>
<dbReference type="PROSITE" id="PS01358">
    <property type="entry name" value="ZF_RANBP2_1"/>
    <property type="match status" value="2"/>
</dbReference>
<evidence type="ECO:0000313" key="8">
    <source>
        <dbReference type="Proteomes" id="UP000245946"/>
    </source>
</evidence>
<feature type="compositionally biased region" description="Basic and acidic residues" evidence="5">
    <location>
        <begin position="223"/>
        <end position="236"/>
    </location>
</feature>
<dbReference type="RefSeq" id="XP_025600142.1">
    <property type="nucleotide sequence ID" value="XM_025745082.1"/>
</dbReference>
<dbReference type="Proteomes" id="UP000245946">
    <property type="component" value="Unassembled WGS sequence"/>
</dbReference>
<dbReference type="EMBL" id="KZ819287">
    <property type="protein sequence ID" value="PWN99863.1"/>
    <property type="molecule type" value="Genomic_DNA"/>
</dbReference>
<feature type="compositionally biased region" description="Basic and acidic residues" evidence="5">
    <location>
        <begin position="637"/>
        <end position="648"/>
    </location>
</feature>
<feature type="domain" description="RanBP2-type" evidence="6">
    <location>
        <begin position="463"/>
        <end position="494"/>
    </location>
</feature>
<dbReference type="GO" id="GO:0003729">
    <property type="term" value="F:mRNA binding"/>
    <property type="evidence" value="ECO:0007669"/>
    <property type="project" value="TreeGrafter"/>
</dbReference>
<feature type="compositionally biased region" description="Gly residues" evidence="5">
    <location>
        <begin position="859"/>
        <end position="869"/>
    </location>
</feature>
<feature type="compositionally biased region" description="Low complexity" evidence="5">
    <location>
        <begin position="614"/>
        <end position="636"/>
    </location>
</feature>
<dbReference type="PANTHER" id="PTHR23111">
    <property type="entry name" value="ZINC FINGER PROTEIN"/>
    <property type="match status" value="1"/>
</dbReference>
<gene>
    <name evidence="7" type="ORF">FA09DRAFT_359256</name>
</gene>
<feature type="compositionally biased region" description="Basic and acidic residues" evidence="5">
    <location>
        <begin position="316"/>
        <end position="325"/>
    </location>
</feature>
<feature type="compositionally biased region" description="Low complexity" evidence="5">
    <location>
        <begin position="940"/>
        <end position="953"/>
    </location>
</feature>
<evidence type="ECO:0000259" key="6">
    <source>
        <dbReference type="PROSITE" id="PS50199"/>
    </source>
</evidence>
<feature type="compositionally biased region" description="Polar residues" evidence="5">
    <location>
        <begin position="239"/>
        <end position="254"/>
    </location>
</feature>
<dbReference type="Pfam" id="PF00641">
    <property type="entry name" value="Zn_ribbon_RanBP"/>
    <property type="match status" value="2"/>
</dbReference>
<proteinExistence type="predicted"/>
<dbReference type="SMART" id="SM00547">
    <property type="entry name" value="ZnF_RBZ"/>
    <property type="match status" value="2"/>
</dbReference>
<sequence length="1102" mass="114683">MEPSPSRWDALRSRSRSGSSAASAFESTRNSGSGAGPSRQRTVSATPSAPPVEFDVEQFASAAVGRLRARSGLYRRVSPPPTQEPPPPIAEPLVGVSPPLHSPPQSALAPPANPNEEFALRLSAVYAPTIAASANEEWYGFYDPSFFGPAEEPRRASRARTATKSATLIEEGDVGERVKQLDSPRSPAVSPFPELVSAQHVAPKARKDLGRGKPRAVHWQAQDSKDKDTDARHALQDGRSGQQEHQPRTGQASSPDVYFPAMSVVSKTSPTMSKAAGGAEVGSLALSSSATAKASDAAGGALSRARSLGALLEGESGSKADDATGRRRSAAVIDGTDLLSSEHGGAKGTTSQPSKADGVGSHKRTESASLTRSETTDLPSPTQSLRIASTPAQSFFPVESDVGMQYPTTYRSEAKPLLRMASAYPSNYPTAAQEPSPLQYPGSADLGGVNLAGLQGASGAEFRTGDWMCISASCSFHNFSRNTHCFGCGSAKPSSGPPTATAARLASPPSMHASQQQMPSYHESGRFASYEQPMSVHGAQRGRLAFDFLNSTSVQTPQQWQAPTPTMAPPQANVLQQIAHHIQQQQQQQQHQPPPPHQQHLASMHAHHPEPTPQQLHQQYVQHQQQQLHQQLAQEQAAREQSHSRLADRAGSWRSRRVADLVSHDVPSSSDSGSARGSFGAGSMPLMLNPGSAQPPPSSAASGMLSSAYQGPAAGMRENFARLPTPTGASHTPPAWDPAAIAPLASAAQLASMGVRIGPGVNPHGTSTSSSRPSTQPPIVNTGNLGPMCVQPGDWVCSTCSFVNWRRRRVCMRCFPFAEGNEVSASLASGALVAAQLAAGIEPSADALASLETPRRGGATTGGSSGGATAGQSAHESGTRSRTAVGNTSSLGLTGLGLPPPHPPQQTAVPTTSNSAHSTMVATLEEKLRELKLAAAGAALASSGSASAQPAAASRRDSASDEAQSRFNVTASPFAPQPIGTGRSPWGGSARPKSQPREQALVDGSQRSSPFVPDPSWRSRNVGAIGSPPTTSGPEIKHDSAPLLRTQPGGVVHELPRRPDEATTRAATPGGSGASLGQRIYAGGQTVDLSLLQAGATATSEA</sequence>
<evidence type="ECO:0000256" key="5">
    <source>
        <dbReference type="SAM" id="MobiDB-lite"/>
    </source>
</evidence>
<dbReference type="AlphaFoldDB" id="A0A316ZHW4"/>
<dbReference type="Gene3D" id="4.10.1060.10">
    <property type="entry name" value="Zinc finger, RanBP2-type"/>
    <property type="match status" value="2"/>
</dbReference>
<feature type="compositionally biased region" description="Low complexity" evidence="5">
    <location>
        <begin position="668"/>
        <end position="683"/>
    </location>
</feature>
<feature type="region of interest" description="Disordered" evidence="5">
    <location>
        <begin position="150"/>
        <end position="258"/>
    </location>
</feature>
<keyword evidence="3" id="KW-0862">Zinc</keyword>
<dbReference type="InterPro" id="IPR036443">
    <property type="entry name" value="Znf_RanBP2_sf"/>
</dbReference>
<keyword evidence="8" id="KW-1185">Reference proteome</keyword>
<evidence type="ECO:0000313" key="7">
    <source>
        <dbReference type="EMBL" id="PWN99863.1"/>
    </source>
</evidence>
<feature type="compositionally biased region" description="Polar residues" evidence="5">
    <location>
        <begin position="367"/>
        <end position="392"/>
    </location>
</feature>
<feature type="region of interest" description="Disordered" evidence="5">
    <location>
        <begin position="940"/>
        <end position="1078"/>
    </location>
</feature>
<feature type="region of interest" description="Disordered" evidence="5">
    <location>
        <begin position="755"/>
        <end position="780"/>
    </location>
</feature>
<feature type="region of interest" description="Disordered" evidence="5">
    <location>
        <begin position="1"/>
        <end position="52"/>
    </location>
</feature>
<dbReference type="SUPFAM" id="SSF90209">
    <property type="entry name" value="Ran binding protein zinc finger-like"/>
    <property type="match status" value="2"/>
</dbReference>
<evidence type="ECO:0000256" key="3">
    <source>
        <dbReference type="ARBA" id="ARBA00022833"/>
    </source>
</evidence>
<feature type="region of interest" description="Disordered" evidence="5">
    <location>
        <begin position="494"/>
        <end position="516"/>
    </location>
</feature>
<dbReference type="PANTHER" id="PTHR23111:SF40">
    <property type="entry name" value="RNA-BINDING PROTEIN INVOLVED IN HETEROCHROMATIN ASSEMBLY-RELATED"/>
    <property type="match status" value="1"/>
</dbReference>
<feature type="compositionally biased region" description="Basic and acidic residues" evidence="5">
    <location>
        <begin position="1054"/>
        <end position="1063"/>
    </location>
</feature>
<feature type="region of interest" description="Disordered" evidence="5">
    <location>
        <begin position="72"/>
        <end position="113"/>
    </location>
</feature>
<accession>A0A316ZHW4</accession>
<evidence type="ECO:0000256" key="1">
    <source>
        <dbReference type="ARBA" id="ARBA00022723"/>
    </source>
</evidence>
<name>A0A316ZHW4_9BASI</name>